<dbReference type="KEGG" id="cpae:CPAST_c34710"/>
<dbReference type="PATRIC" id="fig|1262449.3.peg.2586"/>
<reference evidence="2" key="2">
    <citation type="submission" date="2015-10" db="EMBL/GenBank/DDBJ databases">
        <title>Improved Draft Genome Sequence of Clostridium pasteurianum Strain ATCC 6013 (DSM 525) Using a Hybrid Next-Generation Sequencing Approach.</title>
        <authorList>
            <person name="Pyne M.E."/>
            <person name="Utturkar S.M."/>
            <person name="Brown S.D."/>
            <person name="Moo-Young M."/>
            <person name="Chung D.A."/>
            <person name="Chou P.C."/>
        </authorList>
    </citation>
    <scope>NUCLEOTIDE SEQUENCE</scope>
    <source>
        <strain evidence="2">ATCC 6013</strain>
    </source>
</reference>
<keyword evidence="4" id="KW-1185">Reference proteome</keyword>
<dbReference type="AlphaFoldDB" id="A0A0H3J8I4"/>
<dbReference type="RefSeq" id="WP_003445954.1">
    <property type="nucleotide sequence ID" value="NZ_ANZB01000008.1"/>
</dbReference>
<reference evidence="2 3" key="3">
    <citation type="journal article" name="Genome Announc.">
        <title>Improved Draft Genome Sequence of Clostridium pasteurianum Strain ATCC 6013 (DSM 525) Using a Hybrid Next-Generation Sequencing Approach.</title>
        <authorList>
            <person name="Pyne M.E."/>
            <person name="Utturkar S."/>
            <person name="Brown S.D."/>
            <person name="Moo-Young M."/>
            <person name="Chung D.A."/>
            <person name="Chou C.P."/>
        </authorList>
    </citation>
    <scope>NUCLEOTIDE SEQUENCE [LARGE SCALE GENOMIC DNA]</scope>
    <source>
        <strain evidence="2 3">ATCC 6013</strain>
    </source>
</reference>
<dbReference type="KEGG" id="cpat:CLPA_c34710"/>
<dbReference type="GeneID" id="93075569"/>
<dbReference type="EMBL" id="CP009268">
    <property type="protein sequence ID" value="AJA53520.1"/>
    <property type="molecule type" value="Genomic_DNA"/>
</dbReference>
<sequence>MQLYNSAELNKRISIGAMAVTTNSNGYEEPQWQDYLSSWSKISNVSGTEVFKSGHDFSQTMTRFLIRYRSDKAIDNTMKVKFGKRIVDGQVVDVFYNIKYVNNYNFSNEFLEIIGEVLV</sequence>
<evidence type="ECO:0000313" key="3">
    <source>
        <dbReference type="Proteomes" id="UP000028042"/>
    </source>
</evidence>
<dbReference type="Gene3D" id="2.40.10.270">
    <property type="entry name" value="Bacteriophage SPP1 head-tail adaptor protein"/>
    <property type="match status" value="1"/>
</dbReference>
<evidence type="ECO:0000313" key="1">
    <source>
        <dbReference type="EMBL" id="AJA53520.1"/>
    </source>
</evidence>
<reference evidence="1 4" key="1">
    <citation type="journal article" date="2015" name="Genome Announc.">
        <title>Complete Genome Sequence of the Nitrogen-Fixing and Solvent-Producing Clostridium pasteurianum DSM 525.</title>
        <authorList>
            <person name="Poehlein A."/>
            <person name="Grosse-Honebrink A."/>
            <person name="Zhang Y."/>
            <person name="Minton N.P."/>
            <person name="Daniel R."/>
        </authorList>
    </citation>
    <scope>NUCLEOTIDE SEQUENCE [LARGE SCALE GENOMIC DNA]</scope>
    <source>
        <strain evidence="1">DSM 525</strain>
        <strain evidence="4">DSM 525 / ATCC 6013</strain>
    </source>
</reference>
<dbReference type="InterPro" id="IPR038666">
    <property type="entry name" value="SSP1_head-tail_sf"/>
</dbReference>
<proteinExistence type="predicted"/>
<dbReference type="Pfam" id="PF05521">
    <property type="entry name" value="Phage_HCP"/>
    <property type="match status" value="1"/>
</dbReference>
<dbReference type="Proteomes" id="UP000028042">
    <property type="component" value="Unassembled WGS sequence"/>
</dbReference>
<dbReference type="InterPro" id="IPR008767">
    <property type="entry name" value="Phage_SPP1_head-tail_adaptor"/>
</dbReference>
<protein>
    <submittedName>
        <fullName evidence="1 2">Phage head-tail adaptor</fullName>
    </submittedName>
</protein>
<evidence type="ECO:0000313" key="4">
    <source>
        <dbReference type="Proteomes" id="UP000030905"/>
    </source>
</evidence>
<gene>
    <name evidence="1" type="ORF">CLPA_c34710</name>
    <name evidence="2" type="ORF">CP6013_03713</name>
</gene>
<dbReference type="NCBIfam" id="TIGR01563">
    <property type="entry name" value="gp16_SPP1"/>
    <property type="match status" value="1"/>
</dbReference>
<organism evidence="1 4">
    <name type="scientific">Clostridium pasteurianum DSM 525 = ATCC 6013</name>
    <dbReference type="NCBI Taxonomy" id="1262449"/>
    <lineage>
        <taxon>Bacteria</taxon>
        <taxon>Bacillati</taxon>
        <taxon>Bacillota</taxon>
        <taxon>Clostridia</taxon>
        <taxon>Eubacteriales</taxon>
        <taxon>Clostridiaceae</taxon>
        <taxon>Clostridium</taxon>
    </lineage>
</organism>
<name>A0A0H3J8I4_CLOPA</name>
<dbReference type="EMBL" id="JPGY02000001">
    <property type="protein sequence ID" value="KRU14455.1"/>
    <property type="molecule type" value="Genomic_DNA"/>
</dbReference>
<dbReference type="eggNOG" id="COG5614">
    <property type="taxonomic scope" value="Bacteria"/>
</dbReference>
<accession>A0A0H3J8I4</accession>
<evidence type="ECO:0000313" key="2">
    <source>
        <dbReference type="EMBL" id="KRU14455.1"/>
    </source>
</evidence>
<dbReference type="Proteomes" id="UP000030905">
    <property type="component" value="Chromosome"/>
</dbReference>